<name>A0ABU0ZJF9_9ACTN</name>
<evidence type="ECO:0000256" key="2">
    <source>
        <dbReference type="ARBA" id="ARBA00022527"/>
    </source>
</evidence>
<feature type="domain" description="Protein kinase" evidence="9">
    <location>
        <begin position="15"/>
        <end position="277"/>
    </location>
</feature>
<evidence type="ECO:0000256" key="6">
    <source>
        <dbReference type="ARBA" id="ARBA00022840"/>
    </source>
</evidence>
<keyword evidence="4 7" id="KW-0547">Nucleotide-binding</keyword>
<dbReference type="Pfam" id="PF00069">
    <property type="entry name" value="Pkinase"/>
    <property type="match status" value="1"/>
</dbReference>
<proteinExistence type="predicted"/>
<dbReference type="PROSITE" id="PS50011">
    <property type="entry name" value="PROTEIN_KINASE_DOM"/>
    <property type="match status" value="1"/>
</dbReference>
<evidence type="ECO:0000256" key="8">
    <source>
        <dbReference type="SAM" id="MobiDB-lite"/>
    </source>
</evidence>
<feature type="binding site" evidence="7">
    <location>
        <position position="44"/>
    </location>
    <ligand>
        <name>ATP</name>
        <dbReference type="ChEBI" id="CHEBI:30616"/>
    </ligand>
</feature>
<dbReference type="Gene3D" id="3.30.200.20">
    <property type="entry name" value="Phosphorylase Kinase, domain 1"/>
    <property type="match status" value="1"/>
</dbReference>
<feature type="compositionally biased region" description="Low complexity" evidence="8">
    <location>
        <begin position="386"/>
        <end position="396"/>
    </location>
</feature>
<dbReference type="InterPro" id="IPR011009">
    <property type="entry name" value="Kinase-like_dom_sf"/>
</dbReference>
<dbReference type="SUPFAM" id="SSF56112">
    <property type="entry name" value="Protein kinase-like (PK-like)"/>
    <property type="match status" value="1"/>
</dbReference>
<keyword evidence="5 10" id="KW-0418">Kinase</keyword>
<feature type="compositionally biased region" description="Pro residues" evidence="8">
    <location>
        <begin position="300"/>
        <end position="312"/>
    </location>
</feature>
<reference evidence="10 11" key="1">
    <citation type="submission" date="2023-08" db="EMBL/GenBank/DDBJ databases">
        <title>Phytohabitans sansha sp. nov., isolated from marine sediment.</title>
        <authorList>
            <person name="Zhao Y."/>
            <person name="Yi K."/>
        </authorList>
    </citation>
    <scope>NUCLEOTIDE SEQUENCE [LARGE SCALE GENOMIC DNA]</scope>
    <source>
        <strain evidence="10 11">ZYX-F-186</strain>
    </source>
</reference>
<dbReference type="PANTHER" id="PTHR43289">
    <property type="entry name" value="MITOGEN-ACTIVATED PROTEIN KINASE KINASE KINASE 20-RELATED"/>
    <property type="match status" value="1"/>
</dbReference>
<accession>A0ABU0ZJF9</accession>
<evidence type="ECO:0000256" key="3">
    <source>
        <dbReference type="ARBA" id="ARBA00022679"/>
    </source>
</evidence>
<dbReference type="EMBL" id="JAVHUY010000020">
    <property type="protein sequence ID" value="MDQ7907183.1"/>
    <property type="molecule type" value="Genomic_DNA"/>
</dbReference>
<dbReference type="GO" id="GO:0004674">
    <property type="term" value="F:protein serine/threonine kinase activity"/>
    <property type="evidence" value="ECO:0007669"/>
    <property type="project" value="UniProtKB-EC"/>
</dbReference>
<dbReference type="InterPro" id="IPR008266">
    <property type="entry name" value="Tyr_kinase_AS"/>
</dbReference>
<gene>
    <name evidence="10" type="ORF">RB614_21965</name>
</gene>
<dbReference type="InterPro" id="IPR017441">
    <property type="entry name" value="Protein_kinase_ATP_BS"/>
</dbReference>
<keyword evidence="11" id="KW-1185">Reference proteome</keyword>
<evidence type="ECO:0000256" key="4">
    <source>
        <dbReference type="ARBA" id="ARBA00022741"/>
    </source>
</evidence>
<keyword evidence="2" id="KW-0723">Serine/threonine-protein kinase</keyword>
<sequence>MTAPLQPGGLLARRYRLIDNIGAGGMSVIWRARDEVLDRVVAVKVLAPSLAADAKFRDMVREEARAAAQLVHPHVTAVHDYGEEIAPDGTVTAFVVMELLSGEELEARLTEGALPWMAAVEICAQVAEALAAAHRLGIVHRDVTPANIMMTSVGAKVLDFGIATHIGAPDEDEEGDTFGTPAYVAPERLDGTPAQPATDTYCLGVLLFETLTGHPPYPADTWEDLTRALEDPEVPRLVGVPGLPPAVADICFRCLSRNPRGRPTARQVGEVLRDQLLPADPQAATMLSPTVTLPTVLVTPTPPAPPSPPSPAAAPGVKLPSEAAPEWAPAHRRSRRIRLAVAVTAAAAALAAAVLLGMSLSGSPPAGTAARTTEAAAPTTAPPPAAAATPSAEVSPIAPPASAPATTPPRTPSVREVIAEIGRLIDEGVAGGAIRPDAGQDLDNLVHSLEAKLATGPVDLRGPVAELRAKVSQRVLEGSIDRVYGDALDASLARLATAA</sequence>
<dbReference type="CDD" id="cd14014">
    <property type="entry name" value="STKc_PknB_like"/>
    <property type="match status" value="1"/>
</dbReference>
<dbReference type="PROSITE" id="PS00107">
    <property type="entry name" value="PROTEIN_KINASE_ATP"/>
    <property type="match status" value="1"/>
</dbReference>
<evidence type="ECO:0000256" key="7">
    <source>
        <dbReference type="PROSITE-ProRule" id="PRU10141"/>
    </source>
</evidence>
<feature type="region of interest" description="Disordered" evidence="8">
    <location>
        <begin position="363"/>
        <end position="412"/>
    </location>
</feature>
<dbReference type="EC" id="2.7.11.1" evidence="1"/>
<dbReference type="Gene3D" id="1.10.510.10">
    <property type="entry name" value="Transferase(Phosphotransferase) domain 1"/>
    <property type="match status" value="1"/>
</dbReference>
<dbReference type="PROSITE" id="PS00109">
    <property type="entry name" value="PROTEIN_KINASE_TYR"/>
    <property type="match status" value="1"/>
</dbReference>
<feature type="compositionally biased region" description="Pro residues" evidence="8">
    <location>
        <begin position="397"/>
        <end position="411"/>
    </location>
</feature>
<evidence type="ECO:0000313" key="11">
    <source>
        <dbReference type="Proteomes" id="UP001230908"/>
    </source>
</evidence>
<organism evidence="10 11">
    <name type="scientific">Phytohabitans maris</name>
    <dbReference type="NCBI Taxonomy" id="3071409"/>
    <lineage>
        <taxon>Bacteria</taxon>
        <taxon>Bacillati</taxon>
        <taxon>Actinomycetota</taxon>
        <taxon>Actinomycetes</taxon>
        <taxon>Micromonosporales</taxon>
        <taxon>Micromonosporaceae</taxon>
    </lineage>
</organism>
<protein>
    <recommendedName>
        <fullName evidence="1">non-specific serine/threonine protein kinase</fullName>
        <ecNumber evidence="1">2.7.11.1</ecNumber>
    </recommendedName>
</protein>
<evidence type="ECO:0000256" key="5">
    <source>
        <dbReference type="ARBA" id="ARBA00022777"/>
    </source>
</evidence>
<evidence type="ECO:0000259" key="9">
    <source>
        <dbReference type="PROSITE" id="PS50011"/>
    </source>
</evidence>
<evidence type="ECO:0000256" key="1">
    <source>
        <dbReference type="ARBA" id="ARBA00012513"/>
    </source>
</evidence>
<keyword evidence="6 7" id="KW-0067">ATP-binding</keyword>
<dbReference type="InterPro" id="IPR000719">
    <property type="entry name" value="Prot_kinase_dom"/>
</dbReference>
<feature type="region of interest" description="Disordered" evidence="8">
    <location>
        <begin position="297"/>
        <end position="330"/>
    </location>
</feature>
<dbReference type="RefSeq" id="WP_308714456.1">
    <property type="nucleotide sequence ID" value="NZ_JAVHUY010000020.1"/>
</dbReference>
<comment type="caution">
    <text evidence="10">The sequence shown here is derived from an EMBL/GenBank/DDBJ whole genome shotgun (WGS) entry which is preliminary data.</text>
</comment>
<evidence type="ECO:0000313" key="10">
    <source>
        <dbReference type="EMBL" id="MDQ7907183.1"/>
    </source>
</evidence>
<keyword evidence="3 10" id="KW-0808">Transferase</keyword>
<feature type="compositionally biased region" description="Low complexity" evidence="8">
    <location>
        <begin position="364"/>
        <end position="379"/>
    </location>
</feature>
<dbReference type="Proteomes" id="UP001230908">
    <property type="component" value="Unassembled WGS sequence"/>
</dbReference>
<dbReference type="PANTHER" id="PTHR43289:SF6">
    <property type="entry name" value="SERINE_THREONINE-PROTEIN KINASE NEKL-3"/>
    <property type="match status" value="1"/>
</dbReference>